<sequence>MRVKFSCVKGFRAPSFRGRLGSSFFLRSLASISPPGSGRVTSRDTRALRPSDRARSGLQLRSLWSPRSFRGPGLRARSLLPSGYRISSLRFQRRSAASRAGPRALSPKLLPVLRRSDHGAPLRITAFFVCGFSRPPTAAVPSRRAGGEGGTSLSTAPAVPGAPGRQRPSVRACSGLECQMPPLCSAGRNLPQPLPRVSDLDPRGSERAPTAPESRLMTRGGQLWWQDSGG</sequence>
<gene>
    <name evidence="2" type="ORF">NDU88_001759</name>
</gene>
<keyword evidence="3" id="KW-1185">Reference proteome</keyword>
<protein>
    <submittedName>
        <fullName evidence="2">Uncharacterized protein</fullName>
    </submittedName>
</protein>
<organism evidence="2 3">
    <name type="scientific">Pleurodeles waltl</name>
    <name type="common">Iberian ribbed newt</name>
    <dbReference type="NCBI Taxonomy" id="8319"/>
    <lineage>
        <taxon>Eukaryota</taxon>
        <taxon>Metazoa</taxon>
        <taxon>Chordata</taxon>
        <taxon>Craniata</taxon>
        <taxon>Vertebrata</taxon>
        <taxon>Euteleostomi</taxon>
        <taxon>Amphibia</taxon>
        <taxon>Batrachia</taxon>
        <taxon>Caudata</taxon>
        <taxon>Salamandroidea</taxon>
        <taxon>Salamandridae</taxon>
        <taxon>Pleurodelinae</taxon>
        <taxon>Pleurodeles</taxon>
    </lineage>
</organism>
<proteinExistence type="predicted"/>
<evidence type="ECO:0000313" key="2">
    <source>
        <dbReference type="EMBL" id="KAJ1161272.1"/>
    </source>
</evidence>
<evidence type="ECO:0000313" key="3">
    <source>
        <dbReference type="Proteomes" id="UP001066276"/>
    </source>
</evidence>
<feature type="region of interest" description="Disordered" evidence="1">
    <location>
        <begin position="139"/>
        <end position="169"/>
    </location>
</feature>
<dbReference type="Proteomes" id="UP001066276">
    <property type="component" value="Chromosome 4_2"/>
</dbReference>
<accession>A0AAV7SBB4</accession>
<reference evidence="2" key="1">
    <citation type="journal article" date="2022" name="bioRxiv">
        <title>Sequencing and chromosome-scale assembly of the giantPleurodeles waltlgenome.</title>
        <authorList>
            <person name="Brown T."/>
            <person name="Elewa A."/>
            <person name="Iarovenko S."/>
            <person name="Subramanian E."/>
            <person name="Araus A.J."/>
            <person name="Petzold A."/>
            <person name="Susuki M."/>
            <person name="Suzuki K.-i.T."/>
            <person name="Hayashi T."/>
            <person name="Toyoda A."/>
            <person name="Oliveira C."/>
            <person name="Osipova E."/>
            <person name="Leigh N.D."/>
            <person name="Simon A."/>
            <person name="Yun M.H."/>
        </authorList>
    </citation>
    <scope>NUCLEOTIDE SEQUENCE</scope>
    <source>
        <strain evidence="2">20211129_DDA</strain>
        <tissue evidence="2">Liver</tissue>
    </source>
</reference>
<dbReference type="AlphaFoldDB" id="A0AAV7SBB4"/>
<dbReference type="EMBL" id="JANPWB010000008">
    <property type="protein sequence ID" value="KAJ1161272.1"/>
    <property type="molecule type" value="Genomic_DNA"/>
</dbReference>
<feature type="region of interest" description="Disordered" evidence="1">
    <location>
        <begin position="184"/>
        <end position="230"/>
    </location>
</feature>
<name>A0AAV7SBB4_PLEWA</name>
<evidence type="ECO:0000256" key="1">
    <source>
        <dbReference type="SAM" id="MobiDB-lite"/>
    </source>
</evidence>
<comment type="caution">
    <text evidence="2">The sequence shown here is derived from an EMBL/GenBank/DDBJ whole genome shotgun (WGS) entry which is preliminary data.</text>
</comment>